<dbReference type="InterPro" id="IPR002716">
    <property type="entry name" value="PIN_dom"/>
</dbReference>
<dbReference type="InterPro" id="IPR022907">
    <property type="entry name" value="VapC_family"/>
</dbReference>
<keyword evidence="8" id="KW-0800">Toxin</keyword>
<comment type="similarity">
    <text evidence="7 8">Belongs to the PINc/VapC protein family.</text>
</comment>
<organism evidence="10">
    <name type="scientific">Acidithiobacillus ferrivorans</name>
    <dbReference type="NCBI Taxonomy" id="160808"/>
    <lineage>
        <taxon>Bacteria</taxon>
        <taxon>Pseudomonadati</taxon>
        <taxon>Pseudomonadota</taxon>
        <taxon>Acidithiobacillia</taxon>
        <taxon>Acidithiobacillales</taxon>
        <taxon>Acidithiobacillaceae</taxon>
        <taxon>Acidithiobacillus</taxon>
    </lineage>
</organism>
<comment type="cofactor">
    <cofactor evidence="1 8">
        <name>Mg(2+)</name>
        <dbReference type="ChEBI" id="CHEBI:18420"/>
    </cofactor>
</comment>
<reference evidence="11 12" key="3">
    <citation type="submission" date="2017-03" db="EMBL/GenBank/DDBJ databases">
        <authorList>
            <person name="Regsiter A."/>
            <person name="William W."/>
        </authorList>
    </citation>
    <scope>NUCLEOTIDE SEQUENCE [LARGE SCALE GENOMIC DNA]</scope>
    <source>
        <strain evidence="11">PRJEB5721</strain>
    </source>
</reference>
<dbReference type="CDD" id="cd18736">
    <property type="entry name" value="PIN_CcVapC1-like"/>
    <property type="match status" value="1"/>
</dbReference>
<dbReference type="EMBL" id="CCCS020000022">
    <property type="protein sequence ID" value="CDQ09345.1"/>
    <property type="molecule type" value="Genomic_DNA"/>
</dbReference>
<evidence type="ECO:0000256" key="2">
    <source>
        <dbReference type="ARBA" id="ARBA00022649"/>
    </source>
</evidence>
<dbReference type="GO" id="GO:0004540">
    <property type="term" value="F:RNA nuclease activity"/>
    <property type="evidence" value="ECO:0007669"/>
    <property type="project" value="InterPro"/>
</dbReference>
<dbReference type="HAMAP" id="MF_00265">
    <property type="entry name" value="VapC_Nob1"/>
    <property type="match status" value="1"/>
</dbReference>
<proteinExistence type="inferred from homology"/>
<dbReference type="PANTHER" id="PTHR33653">
    <property type="entry name" value="RIBONUCLEASE VAPC2"/>
    <property type="match status" value="1"/>
</dbReference>
<dbReference type="Proteomes" id="UP000193925">
    <property type="component" value="Chromosome AFERRI"/>
</dbReference>
<reference evidence="10" key="2">
    <citation type="submission" date="2014-07" db="EMBL/GenBank/DDBJ databases">
        <title>Initial genome analysis of the psychrotolerant acidophile Acidithiobacillus ferrivorans CF27: insights into iron and sulfur oxidation pathways and into biofilm formation.</title>
        <authorList>
            <person name="Talla E."/>
            <person name="Hedrich S."/>
            <person name="Mangenot S."/>
            <person name="Ji B."/>
            <person name="Johnson D.B."/>
            <person name="Barbe V."/>
            <person name="Bonnefoy V."/>
        </authorList>
    </citation>
    <scope>NUCLEOTIDE SEQUENCE [LARGE SCALE GENOMIC DNA]</scope>
    <source>
        <strain evidence="10">CF27</strain>
    </source>
</reference>
<feature type="binding site" evidence="8">
    <location>
        <position position="97"/>
    </location>
    <ligand>
        <name>Mg(2+)</name>
        <dbReference type="ChEBI" id="CHEBI:18420"/>
    </ligand>
</feature>
<keyword evidence="12" id="KW-1185">Reference proteome</keyword>
<evidence type="ECO:0000256" key="3">
    <source>
        <dbReference type="ARBA" id="ARBA00022722"/>
    </source>
</evidence>
<keyword evidence="4 8" id="KW-0479">Metal-binding</keyword>
<name>A0A060ULI4_9PROT</name>
<sequence>MARYMLDTNMCIYLMKNQPEEVAKRFARCYVGDVVMSSITYAELTYGVAAANDPEQERINLASLVDDIQVAPFDIAAGVSYGPIRLATRDTRTDALDKLIAAHAISLNVIIVTNNTKDFIKYPGAILENWLLET</sequence>
<evidence type="ECO:0000256" key="4">
    <source>
        <dbReference type="ARBA" id="ARBA00022723"/>
    </source>
</evidence>
<dbReference type="SUPFAM" id="SSF88723">
    <property type="entry name" value="PIN domain-like"/>
    <property type="match status" value="1"/>
</dbReference>
<evidence type="ECO:0000313" key="11">
    <source>
        <dbReference type="EMBL" id="SMH65279.1"/>
    </source>
</evidence>
<comment type="function">
    <text evidence="8">Toxic component of a toxin-antitoxin (TA) system. An RNase.</text>
</comment>
<keyword evidence="5 8" id="KW-0378">Hydrolase</keyword>
<feature type="binding site" evidence="8">
    <location>
        <position position="7"/>
    </location>
    <ligand>
        <name>Mg(2+)</name>
        <dbReference type="ChEBI" id="CHEBI:18420"/>
    </ligand>
</feature>
<evidence type="ECO:0000259" key="9">
    <source>
        <dbReference type="Pfam" id="PF01850"/>
    </source>
</evidence>
<reference evidence="10" key="1">
    <citation type="submission" date="2014-03" db="EMBL/GenBank/DDBJ databases">
        <authorList>
            <person name="Genoscope - CEA"/>
        </authorList>
    </citation>
    <scope>NUCLEOTIDE SEQUENCE [LARGE SCALE GENOMIC DNA]</scope>
    <source>
        <strain evidence="10">CF27</strain>
    </source>
</reference>
<feature type="domain" description="PIN" evidence="9">
    <location>
        <begin position="4"/>
        <end position="122"/>
    </location>
</feature>
<dbReference type="GO" id="GO:0016787">
    <property type="term" value="F:hydrolase activity"/>
    <property type="evidence" value="ECO:0007669"/>
    <property type="project" value="UniProtKB-KW"/>
</dbReference>
<dbReference type="InterPro" id="IPR050556">
    <property type="entry name" value="Type_II_TA_system_RNase"/>
</dbReference>
<evidence type="ECO:0000313" key="12">
    <source>
        <dbReference type="Proteomes" id="UP000193925"/>
    </source>
</evidence>
<dbReference type="EC" id="3.1.-.-" evidence="8"/>
<evidence type="ECO:0000256" key="5">
    <source>
        <dbReference type="ARBA" id="ARBA00022801"/>
    </source>
</evidence>
<evidence type="ECO:0000313" key="10">
    <source>
        <dbReference type="EMBL" id="CDQ09345.1"/>
    </source>
</evidence>
<gene>
    <name evidence="8 11" type="primary">vapC</name>
    <name evidence="11" type="ORF">AFERRI_20060</name>
    <name evidence="10" type="ORF">AFERRI_290004</name>
</gene>
<dbReference type="Gene3D" id="3.40.50.1010">
    <property type="entry name" value="5'-nuclease"/>
    <property type="match status" value="1"/>
</dbReference>
<dbReference type="Pfam" id="PF01850">
    <property type="entry name" value="PIN"/>
    <property type="match status" value="1"/>
</dbReference>
<dbReference type="GO" id="GO:0090729">
    <property type="term" value="F:toxin activity"/>
    <property type="evidence" value="ECO:0007669"/>
    <property type="project" value="UniProtKB-KW"/>
</dbReference>
<dbReference type="EMBL" id="LT841305">
    <property type="protein sequence ID" value="SMH65279.1"/>
    <property type="molecule type" value="Genomic_DNA"/>
</dbReference>
<accession>A0A060ULI4</accession>
<evidence type="ECO:0000256" key="7">
    <source>
        <dbReference type="ARBA" id="ARBA00038093"/>
    </source>
</evidence>
<evidence type="ECO:0000256" key="6">
    <source>
        <dbReference type="ARBA" id="ARBA00022842"/>
    </source>
</evidence>
<dbReference type="PANTHER" id="PTHR33653:SF1">
    <property type="entry name" value="RIBONUCLEASE VAPC2"/>
    <property type="match status" value="1"/>
</dbReference>
<dbReference type="GO" id="GO:0000287">
    <property type="term" value="F:magnesium ion binding"/>
    <property type="evidence" value="ECO:0007669"/>
    <property type="project" value="UniProtKB-UniRule"/>
</dbReference>
<dbReference type="AlphaFoldDB" id="A0A060ULI4"/>
<keyword evidence="2 8" id="KW-1277">Toxin-antitoxin system</keyword>
<keyword evidence="6 8" id="KW-0460">Magnesium</keyword>
<evidence type="ECO:0000256" key="1">
    <source>
        <dbReference type="ARBA" id="ARBA00001946"/>
    </source>
</evidence>
<dbReference type="InterPro" id="IPR029060">
    <property type="entry name" value="PIN-like_dom_sf"/>
</dbReference>
<keyword evidence="3 8" id="KW-0540">Nuclease</keyword>
<protein>
    <recommendedName>
        <fullName evidence="8">Ribonuclease VapC</fullName>
        <shortName evidence="8">RNase VapC</shortName>
        <ecNumber evidence="8">3.1.-.-</ecNumber>
    </recommendedName>
    <alternativeName>
        <fullName evidence="8">Toxin VapC</fullName>
    </alternativeName>
</protein>
<evidence type="ECO:0000256" key="8">
    <source>
        <dbReference type="HAMAP-Rule" id="MF_00265"/>
    </source>
</evidence>